<comment type="caution">
    <text evidence="8">The sequence shown here is derived from an EMBL/GenBank/DDBJ whole genome shotgun (WGS) entry which is preliminary data.</text>
</comment>
<feature type="region of interest" description="Disordered" evidence="6">
    <location>
        <begin position="2176"/>
        <end position="2201"/>
    </location>
</feature>
<dbReference type="PANTHER" id="PTHR45685">
    <property type="entry name" value="HELICASE SRCAP-RELATED"/>
    <property type="match status" value="1"/>
</dbReference>
<evidence type="ECO:0000256" key="4">
    <source>
        <dbReference type="ARBA" id="ARBA00022840"/>
    </source>
</evidence>
<feature type="region of interest" description="Disordered" evidence="6">
    <location>
        <begin position="2088"/>
        <end position="2111"/>
    </location>
</feature>
<feature type="region of interest" description="Disordered" evidence="6">
    <location>
        <begin position="3285"/>
        <end position="3309"/>
    </location>
</feature>
<keyword evidence="5" id="KW-0238">DNA-binding</keyword>
<accession>A0A4Z2DB58</accession>
<evidence type="ECO:0000256" key="5">
    <source>
        <dbReference type="ARBA" id="ARBA00023125"/>
    </source>
</evidence>
<keyword evidence="9" id="KW-1185">Reference proteome</keyword>
<feature type="domain" description="HSA" evidence="7">
    <location>
        <begin position="155"/>
        <end position="228"/>
    </location>
</feature>
<feature type="compositionally biased region" description="Polar residues" evidence="6">
    <location>
        <begin position="2095"/>
        <end position="2111"/>
    </location>
</feature>
<organism evidence="8 9">
    <name type="scientific">Schistosoma japonicum</name>
    <name type="common">Blood fluke</name>
    <dbReference type="NCBI Taxonomy" id="6182"/>
    <lineage>
        <taxon>Eukaryota</taxon>
        <taxon>Metazoa</taxon>
        <taxon>Spiralia</taxon>
        <taxon>Lophotrochozoa</taxon>
        <taxon>Platyhelminthes</taxon>
        <taxon>Trematoda</taxon>
        <taxon>Digenea</taxon>
        <taxon>Strigeidida</taxon>
        <taxon>Schistosomatoidea</taxon>
        <taxon>Schistosomatidae</taxon>
        <taxon>Schistosoma</taxon>
    </lineage>
</organism>
<feature type="compositionally biased region" description="Polar residues" evidence="6">
    <location>
        <begin position="2862"/>
        <end position="2871"/>
    </location>
</feature>
<dbReference type="EMBL" id="SKCS01000186">
    <property type="protein sequence ID" value="TNN13659.1"/>
    <property type="molecule type" value="Genomic_DNA"/>
</dbReference>
<dbReference type="InterPro" id="IPR000330">
    <property type="entry name" value="SNF2_N"/>
</dbReference>
<dbReference type="Proteomes" id="UP000311919">
    <property type="component" value="Unassembled WGS sequence"/>
</dbReference>
<name>A0A4Z2DB58_SCHJA</name>
<dbReference type="GO" id="GO:0004386">
    <property type="term" value="F:helicase activity"/>
    <property type="evidence" value="ECO:0007669"/>
    <property type="project" value="UniProtKB-KW"/>
</dbReference>
<evidence type="ECO:0000256" key="3">
    <source>
        <dbReference type="ARBA" id="ARBA00022806"/>
    </source>
</evidence>
<feature type="compositionally biased region" description="Low complexity" evidence="6">
    <location>
        <begin position="2872"/>
        <end position="2887"/>
    </location>
</feature>
<dbReference type="PANTHER" id="PTHR45685:SF1">
    <property type="entry name" value="HELICASE SRCAP"/>
    <property type="match status" value="1"/>
</dbReference>
<evidence type="ECO:0000256" key="1">
    <source>
        <dbReference type="ARBA" id="ARBA00004123"/>
    </source>
</evidence>
<dbReference type="SMART" id="SM00573">
    <property type="entry name" value="HSA"/>
    <property type="match status" value="1"/>
</dbReference>
<dbReference type="GO" id="GO:0016887">
    <property type="term" value="F:ATP hydrolysis activity"/>
    <property type="evidence" value="ECO:0007669"/>
    <property type="project" value="TreeGrafter"/>
</dbReference>
<dbReference type="InterPro" id="IPR038718">
    <property type="entry name" value="SNF2-like_sf"/>
</dbReference>
<feature type="compositionally biased region" description="Polar residues" evidence="6">
    <location>
        <begin position="2186"/>
        <end position="2200"/>
    </location>
</feature>
<feature type="region of interest" description="Disordered" evidence="6">
    <location>
        <begin position="2926"/>
        <end position="2949"/>
    </location>
</feature>
<dbReference type="OrthoDB" id="372624at2759"/>
<feature type="region of interest" description="Disordered" evidence="6">
    <location>
        <begin position="2725"/>
        <end position="2757"/>
    </location>
</feature>
<evidence type="ECO:0000259" key="7">
    <source>
        <dbReference type="PROSITE" id="PS51204"/>
    </source>
</evidence>
<dbReference type="Pfam" id="PF07529">
    <property type="entry name" value="HSA"/>
    <property type="match status" value="1"/>
</dbReference>
<reference evidence="8 9" key="1">
    <citation type="submission" date="2019-03" db="EMBL/GenBank/DDBJ databases">
        <title>An improved genome assembly of the fluke Schistosoma japonicum.</title>
        <authorList>
            <person name="Hu W."/>
            <person name="Luo F."/>
            <person name="Yin M."/>
            <person name="Mo X."/>
            <person name="Sun C."/>
            <person name="Wu Q."/>
            <person name="Zhu B."/>
            <person name="Xiang M."/>
            <person name="Wang J."/>
            <person name="Wang Y."/>
            <person name="Zhang T."/>
            <person name="Xu B."/>
            <person name="Zheng H."/>
            <person name="Feng Z."/>
        </authorList>
    </citation>
    <scope>NUCLEOTIDE SEQUENCE [LARGE SCALE GENOMIC DNA]</scope>
    <source>
        <strain evidence="8">HuSjv2</strain>
        <tissue evidence="8">Worms</tissue>
    </source>
</reference>
<dbReference type="SUPFAM" id="SSF52540">
    <property type="entry name" value="P-loop containing nucleoside triphosphate hydrolases"/>
    <property type="match status" value="1"/>
</dbReference>
<keyword evidence="4" id="KW-0067">ATP-binding</keyword>
<feature type="region of interest" description="Disordered" evidence="6">
    <location>
        <begin position="2853"/>
        <end position="2887"/>
    </location>
</feature>
<feature type="region of interest" description="Disordered" evidence="6">
    <location>
        <begin position="388"/>
        <end position="416"/>
    </location>
</feature>
<dbReference type="GO" id="GO:0000812">
    <property type="term" value="C:Swr1 complex"/>
    <property type="evidence" value="ECO:0007669"/>
    <property type="project" value="TreeGrafter"/>
</dbReference>
<dbReference type="InterPro" id="IPR050520">
    <property type="entry name" value="INO80/SWR1_helicase"/>
</dbReference>
<sequence>MDYSETIGLFPPRKKIRSEVNLSEFFSPEELAGILSTCSYKQDLKIFNQELDLLDDICTDCISEKTENVRLARKRQLSHGFSFTTDRSPDIYSIFIPHFKQEVVPHEAQNFEEPRSKDKLISSYPEIALDAKREASVLQQVSKLHRKGLWSSDRLPKVMEPKCEILHYTHLLNEAIWLSIDFREELKWKKHMASKLARSAQVYLITRHEWNQQLQRFEEHLRMRNAARVAKMVKDWWGSIGQDSDLVSIQTSRERWDYAYKKNQDCISFFSDMGPSWLAAVKFDLEDKKLHESPDVSHDGRILSYIDGDGDSDDKDWRPDIEGEYFTGLDSCSQSTGSSLAASFVDDNDMSSFGVAVCSPSEHVPLGYHLEHISPLCTKACNQRSKHSGLNKRRKSQSEQSYISECGDQDDPSEESHSIILETRLSSNSPESCNQSVESSEVQGLISDMEVPLDRLLEPYFDQRWYIKNRVTSRPRFYSSGSDISNCEVERRSLNGVPQHIQNEISILQNEASMPLHEILPSGYMDYLSSVNTQKSLATRSLQLPSQSNFQMSGSSGFSSKTDGVDASLSITNNTLSFDSGDEDFVQIDSVSSRSSGASISLDHDHSEGGNLLPPKIRFRTNSRMVFAPWYSPIPSVSSHLGDLHTAALELLPLKLTSMAGADSSHLISEVHTLAYSPTLRIPYFPTPNLGAAVSWIRHAFVRSVPALLLTNSHLSGDAELAVAAHLGQLAVANPRHHLPSESLPSEFCSNQITGEWGPHLIITPRLCLPAWRKRLQMWCPGLRVLCLGLTRKSERSGTGHFLRESVARGAVNICLVSYTALRLKPSRFSRIQWSSVIFDQIQHIILQSYKYTDLVHIDSTSCQQAIQKVNSQNCAENPPVHCETDRFRENVTEDVNVKQIVDDWPPDSSKTLNRRKSEWFDLILNRFGRNGHRLLICSSSDLIYHKHSPYLLDLSKLLLLKDLPNDENYDSWLNDFFQAVCQSSSHRHCSPNSCLLTKPSKKQLLKFLDPFVIRFDDEDDWDSFINDEVIECHMSSIQQKLHDSILSTKAAENALKTGNLLDLLQTVSVASRACSHPALAGTHPSSSKIFRHTLHNLQTRSSVLHGPYVFKSFQKIRDSNNICYSNGGGLLFNTPESVLRVVKLLKHSELSDTTCQMFNLFEALKPSTYIRNRIATLTLQFNQLLTSNNHAGLNSNRNVPVFNIVSNSVNSSVSRLPNGNLESNYNRYGNQLTNGILLPQHCSSENYVDPDIEIVSIPQRQKRPRESVADRNSIFYKRRRVEEYDTHRPFLDYMDMESSSGCCENSSNWSSSRLPLSNSDPYMAHSDQFRSATNTVTHNFYSSNEHLNNTNLNENTFPWLKDNTRKCTQLNGFSDWCSQDTCNLLRLDAFSDDYIANSKNTPPDLWNVVMDQFTQWTDTSILCTRSRVVATPVRLVSRIGPIDPGLLENKKTFSLSDIFCSHSFSSFCMGSRILLHLNHIFYPLTERARLLAPTSCSNVGFHSPLLSCISNSKSPISQLFKDSGKFYHLHQKLTDLLGVKSINVKRPRCIYFIAHHTAFLDLLNAYLSTSWRLFHRVRIPSNYKTVNANTCSLIDRINNWPHGTVGPLLVLIHARSPATSLVSLRADSNVHIIICDADWRAEVTDNLKAIIHSWVLNGLSTSCESTCHNNSSYHKVNTYRLLSTGDFGYPANRLSVEACLLRGVACRLLPRAVFHAHSTTHVSRRSLLFARVQPNVVNGLLSGVHARKLTHRSLIQKIKSNEFERLDLFNDRNFFGPINKQDTLSHSSASSIASSFSCMGTENRLDEFSNEKVVGEEEDVLLFQEREPLSELLLHQALELFEDPVDTQAWCCANAEKVAIVNEFISEDDCNDDEMGDFYFVDDNLFDLGDDGNCNWELSNELETSSNFLQSSEYNDSVKSYQYRLMKQLGYTDLIGWEVATYELLNRISVLESQLSESNNDWLSYHYPMNDNLMIEQNEQQLQHIQSPSEIISSFSHFSQLPIWCPFESHQKYLHSFSDISEPISFLKDEPNLPLSVEDSNDWISSSFEYDLGYEAVPMTESELPPLIIPSVIQNNDNNTVVDRKSARRRPCINHSSLSSRPLNNDVSSYRNATSRLNSKNLKRRALSSSAHSVSHHINSSCSNNILDGSATTYTATGPNFAPIENETRSQDSRIIGSLPHSRDPSSNGTSIPSSIASGNNNTVPLSSVSSSSNVYSNNAIVLSLHSYGCNASGNLTTLKLHIPRVSYNKAVTKARIHRLRRINANIGPGSDTAAVALAAGAHLLQQQQHFSTSNVFPEHNQHLTNAAVVAAAAAFSPWNSVTTNPTILARYGGHTSFCHSGSVNSLSTRHLPSSLQNYMHTTNTAQYSSLKYPVSGSSSLPVNNNSSSNNTIASTQIASQLYVGKPLEWLIYEEAALYLCITKLQELNFEINSSSSNLPTPSTPNYRFAEFFLNNYLLNRSYRGARQCLLAHFKMQNVFSSANTVAASSTSSTGVVGGGYPVNNNPFAFNPDDIISHSASLNMSSGLQQHHGPSSRKVKNKMKSAAVAAAAAAAASSSSVLSGISSGGGSSQFFNTGNGGSSSIFGTANSPNSGASSTTSAASATAALNRCRGYLFYQHLQTWLNLTTPNTNNTSHTNMTTDSSSNISTHLSPILHAIKFAEDSQASVLRKAIRDTLSTPSVQIPSIYRPSGSRRTCVVGSSGVGGGSTSSALGYHSNTHATISGSSTSSSHYAHHSSSGSGQLSHGLLTGHSATVSNTTTPALLTHHRHRHHHVTYDHGQSHTSNVPTTTDSTMVVGSLGNLNSATGSSGSVVHSGPIIQKNPTHIAALQEHNINPDTLITPAMVIKNKEEREARQRAETLSTSNQVNSTSTTSTTSHISSSSITSTSSIFQGDSLSSSSSDVSNTQHSENICLHSNISHTSSSSEHVYKTSTHYPSSSLSNNSTSGDSTTLYNLHGCSSTSSLPTTSFPSGRTNAQLSFAHNLSHRGSSVMLPIRSGFNTNTVTPSGSILSFTGQQQHHRLLGAQNTSSPTGHYQFQPRQTLLHSSIGRLTHLTPGSPISNTSQLTGTHHVISSGAATASSSTDDGCGNTRSVDLTSGSILIPGNWRTATNPRSLNVQTIVSSTPTVLRRSATFTGVGLSNQSTSGLQTCRLNPATSNISQSLSSNTTFTGTYMNTQVAKIPYSSSSTGQPNFYIHQRPQFLSSTHTTGSSSPRNVFTPPSNIAVVPSASNNYSSSVTHLPQILRPRSALRGSVVQPTFVRTISPVGSGTGGSIIPVPGTQHGARLSPNVGGSSSSGGGGVSPSTSMFLGRVTTLTVSSNNPSVSSILNSRTGTQHSISPTVFQSLRTCISGGITNLSGNEQSYLTSQNNNNNSGGNSKS</sequence>
<dbReference type="GO" id="GO:0006338">
    <property type="term" value="P:chromatin remodeling"/>
    <property type="evidence" value="ECO:0007669"/>
    <property type="project" value="TreeGrafter"/>
</dbReference>
<evidence type="ECO:0000256" key="6">
    <source>
        <dbReference type="SAM" id="MobiDB-lite"/>
    </source>
</evidence>
<dbReference type="GO" id="GO:0005524">
    <property type="term" value="F:ATP binding"/>
    <property type="evidence" value="ECO:0007669"/>
    <property type="project" value="UniProtKB-KW"/>
</dbReference>
<dbReference type="Gene3D" id="3.40.50.10810">
    <property type="entry name" value="Tandem AAA-ATPase domain"/>
    <property type="match status" value="1"/>
</dbReference>
<feature type="compositionally biased region" description="Low complexity" evidence="6">
    <location>
        <begin position="3373"/>
        <end position="3384"/>
    </location>
</feature>
<keyword evidence="3 8" id="KW-0378">Hydrolase</keyword>
<dbReference type="STRING" id="6182.A0A4Z2DB58"/>
<evidence type="ECO:0000256" key="2">
    <source>
        <dbReference type="ARBA" id="ARBA00022741"/>
    </source>
</evidence>
<dbReference type="GO" id="GO:0003677">
    <property type="term" value="F:DNA binding"/>
    <property type="evidence" value="ECO:0007669"/>
    <property type="project" value="UniProtKB-KW"/>
</dbReference>
<keyword evidence="2" id="KW-0547">Nucleotide-binding</keyword>
<protein>
    <submittedName>
        <fullName evidence="8">Helicase ssl-1 isoform 1</fullName>
    </submittedName>
</protein>
<dbReference type="InterPro" id="IPR014012">
    <property type="entry name" value="HSA_dom"/>
</dbReference>
<gene>
    <name evidence="8" type="ORF">EWB00_002738</name>
</gene>
<evidence type="ECO:0000313" key="9">
    <source>
        <dbReference type="Proteomes" id="UP000311919"/>
    </source>
</evidence>
<dbReference type="Pfam" id="PF00176">
    <property type="entry name" value="SNF2-rel_dom"/>
    <property type="match status" value="1"/>
</dbReference>
<feature type="region of interest" description="Disordered" evidence="6">
    <location>
        <begin position="3365"/>
        <end position="3384"/>
    </location>
</feature>
<feature type="compositionally biased region" description="Low complexity" evidence="6">
    <location>
        <begin position="2726"/>
        <end position="2755"/>
    </location>
</feature>
<proteinExistence type="predicted"/>
<evidence type="ECO:0000313" key="8">
    <source>
        <dbReference type="EMBL" id="TNN13659.1"/>
    </source>
</evidence>
<keyword evidence="3 8" id="KW-0347">Helicase</keyword>
<dbReference type="PROSITE" id="PS51204">
    <property type="entry name" value="HSA"/>
    <property type="match status" value="1"/>
</dbReference>
<comment type="subcellular location">
    <subcellularLocation>
        <location evidence="1">Nucleus</location>
    </subcellularLocation>
</comment>
<dbReference type="GO" id="GO:0042393">
    <property type="term" value="F:histone binding"/>
    <property type="evidence" value="ECO:0007669"/>
    <property type="project" value="TreeGrafter"/>
</dbReference>
<dbReference type="InterPro" id="IPR027417">
    <property type="entry name" value="P-loop_NTPase"/>
</dbReference>